<accession>A0AAV1C209</accession>
<dbReference type="Pfam" id="PF07734">
    <property type="entry name" value="FBA_1"/>
    <property type="match status" value="1"/>
</dbReference>
<dbReference type="PANTHER" id="PTHR34546:SF3">
    <property type="entry name" value="OS06G0153600 PROTEIN"/>
    <property type="match status" value="1"/>
</dbReference>
<evidence type="ECO:0000259" key="2">
    <source>
        <dbReference type="Pfam" id="PF07734"/>
    </source>
</evidence>
<evidence type="ECO:0000256" key="1">
    <source>
        <dbReference type="SAM" id="MobiDB-lite"/>
    </source>
</evidence>
<gene>
    <name evidence="3" type="ORF">OLC1_LOCUS1301</name>
</gene>
<dbReference type="InterPro" id="IPR006527">
    <property type="entry name" value="F-box-assoc_dom_typ1"/>
</dbReference>
<reference evidence="3" key="1">
    <citation type="submission" date="2023-03" db="EMBL/GenBank/DDBJ databases">
        <authorList>
            <person name="Julca I."/>
        </authorList>
    </citation>
    <scope>NUCLEOTIDE SEQUENCE</scope>
</reference>
<feature type="compositionally biased region" description="Basic residues" evidence="1">
    <location>
        <begin position="76"/>
        <end position="87"/>
    </location>
</feature>
<feature type="domain" description="F-box associated beta-propeller type 1" evidence="2">
    <location>
        <begin position="1028"/>
        <end position="1237"/>
    </location>
</feature>
<sequence length="1324" mass="147450">MDVYDEERLRNEVIYLHSLWHQGPPRRANHFHSSSSRPRGPLGAAPPPHHHQQFNSSNYSASARILHHPSNPTQFKNRRNKRKRNKKDKLTQLLSQSPGKEWPCNPSSGTDPPASSGDWNSDWPKVHSEPRLQSSEEEAKLAAKRAQSKALSLTKEYLSISSDDENDDMEEDDDDKCEEYRFFVKLFGENKELNEFYNNKNQNGEFVCLVCGGLGKKLAGKKYKGCVALVQHSISIAKTKNRITHRAYGQAICKVLGWDINNLSSIVSAMAENHKKPAALADAGTTENEGDALANIGELGKDSLAALESRDCLVNSSDMAIVDEVAEDGSAAVECKEGEGSADVTVPCQAELCDKKCNPGENVDEGTENCLITLESMEAPLHACIGSVLPTKGSCSGGNSEISGEATLFLQNSESKDAGGKAAGDLDEAVAMMVYHKQCVLASVNLPFRKAFAVETALEHQNWIMENSGSEAAEGKTSGGSDLTLTLVEAEDATLNHQLKCALGMSNGLWIDYHYNQYRNLLFVCSKMMQARFKNALLDNLGRVESQKIDKEAPTGDENITVRCSAISIFTSNGRRSNPSPPPPPGAGVAPPPHEPCRHLPPAFPPPPPEVNPFPPPVNEAVETLQYQQHLDLQKQLIESQPHADSQSAVFVDPGAADTEVSQLLHLLVEERGSLLVVVVVEMLVVNGDKVHGGGATVAPSGDGGGGGGFERLPLLVKILGKQLKTTEEDLVVSGKLLLAVWHKGFFEQYMRAERNELRHSLLLTPQDSIEDAILETESLLLAQTKMFVSTLQEIQALVDLRSRIGVGVERGWLWNPDVRICGVDLPSEELAEMMQFITLNKFHLFCSYTKRGSTINSSRETAFSSTLTWRCLPAPKPKPRAPLEFDSIQVVLLDHKLMQNKSTTFITNFSSFGDAPKKEATPHMPSPLPTQTRKLANQNLNKKKMIIEEITTEPKSEVEIVSKNCCRRRRQQYTALGFFVNPKHNLNPGFINPRPEPPFFIYTSNKGKKLAEGTWGNLRKTLSFLANHQFEIVASSNGFLLCRRNNPTMQYMDDQCLICNPATGQFRYIPNPRADCYSAPIILLSEESNASSSLSLDDVHHQVFLVSQAQNPMPCLVVEYFCSSVNKWKQGTLFVDSRFPWNLEKHVPPFTIQGVIFWTATFHSPYGYDTALLAYDCNAKLPKRAIVIPAPPRQNHVENQAGFFGQAEGKLHCARRDLDDFEIWVLEDYKRRDCWMMKHRVRLSFPGGIMEWLGIEVDWRSGMWLGPEVLSFYPENSGLVFMKLGVKTFCYDFVSRQIRGRVYSFGPLNQFFLYQWPSHIVEF</sequence>
<dbReference type="Proteomes" id="UP001161247">
    <property type="component" value="Chromosome 1"/>
</dbReference>
<organism evidence="3 4">
    <name type="scientific">Oldenlandia corymbosa var. corymbosa</name>
    <dbReference type="NCBI Taxonomy" id="529605"/>
    <lineage>
        <taxon>Eukaryota</taxon>
        <taxon>Viridiplantae</taxon>
        <taxon>Streptophyta</taxon>
        <taxon>Embryophyta</taxon>
        <taxon>Tracheophyta</taxon>
        <taxon>Spermatophyta</taxon>
        <taxon>Magnoliopsida</taxon>
        <taxon>eudicotyledons</taxon>
        <taxon>Gunneridae</taxon>
        <taxon>Pentapetalae</taxon>
        <taxon>asterids</taxon>
        <taxon>lamiids</taxon>
        <taxon>Gentianales</taxon>
        <taxon>Rubiaceae</taxon>
        <taxon>Rubioideae</taxon>
        <taxon>Spermacoceae</taxon>
        <taxon>Hedyotis-Oldenlandia complex</taxon>
        <taxon>Oldenlandia</taxon>
    </lineage>
</organism>
<feature type="region of interest" description="Disordered" evidence="1">
    <location>
        <begin position="571"/>
        <end position="615"/>
    </location>
</feature>
<dbReference type="EMBL" id="OX459118">
    <property type="protein sequence ID" value="CAI9088812.1"/>
    <property type="molecule type" value="Genomic_DNA"/>
</dbReference>
<protein>
    <submittedName>
        <fullName evidence="3">OLC1v1023249C1</fullName>
    </submittedName>
</protein>
<evidence type="ECO:0000313" key="4">
    <source>
        <dbReference type="Proteomes" id="UP001161247"/>
    </source>
</evidence>
<feature type="compositionally biased region" description="Pro residues" evidence="1">
    <location>
        <begin position="602"/>
        <end position="615"/>
    </location>
</feature>
<evidence type="ECO:0000313" key="3">
    <source>
        <dbReference type="EMBL" id="CAI9088812.1"/>
    </source>
</evidence>
<dbReference type="PANTHER" id="PTHR34546">
    <property type="entry name" value="OS06G0153600 PROTEIN"/>
    <property type="match status" value="1"/>
</dbReference>
<feature type="region of interest" description="Disordered" evidence="1">
    <location>
        <begin position="68"/>
        <end position="143"/>
    </location>
</feature>
<feature type="region of interest" description="Disordered" evidence="1">
    <location>
        <begin position="23"/>
        <end position="55"/>
    </location>
</feature>
<proteinExistence type="predicted"/>
<name>A0AAV1C209_OLDCO</name>
<feature type="compositionally biased region" description="Pro residues" evidence="1">
    <location>
        <begin position="579"/>
        <end position="594"/>
    </location>
</feature>
<keyword evidence="4" id="KW-1185">Reference proteome</keyword>